<organism evidence="2 3">
    <name type="scientific">Cercophora scortea</name>
    <dbReference type="NCBI Taxonomy" id="314031"/>
    <lineage>
        <taxon>Eukaryota</taxon>
        <taxon>Fungi</taxon>
        <taxon>Dikarya</taxon>
        <taxon>Ascomycota</taxon>
        <taxon>Pezizomycotina</taxon>
        <taxon>Sordariomycetes</taxon>
        <taxon>Sordariomycetidae</taxon>
        <taxon>Sordariales</taxon>
        <taxon>Lasiosphaeriaceae</taxon>
        <taxon>Cercophora</taxon>
    </lineage>
</organism>
<accession>A0AAE0M988</accession>
<reference evidence="2" key="1">
    <citation type="journal article" date="2023" name="Mol. Phylogenet. Evol.">
        <title>Genome-scale phylogeny and comparative genomics of the fungal order Sordariales.</title>
        <authorList>
            <person name="Hensen N."/>
            <person name="Bonometti L."/>
            <person name="Westerberg I."/>
            <person name="Brannstrom I.O."/>
            <person name="Guillou S."/>
            <person name="Cros-Aarteil S."/>
            <person name="Calhoun S."/>
            <person name="Haridas S."/>
            <person name="Kuo A."/>
            <person name="Mondo S."/>
            <person name="Pangilinan J."/>
            <person name="Riley R."/>
            <person name="LaButti K."/>
            <person name="Andreopoulos B."/>
            <person name="Lipzen A."/>
            <person name="Chen C."/>
            <person name="Yan M."/>
            <person name="Daum C."/>
            <person name="Ng V."/>
            <person name="Clum A."/>
            <person name="Steindorff A."/>
            <person name="Ohm R.A."/>
            <person name="Martin F."/>
            <person name="Silar P."/>
            <person name="Natvig D.O."/>
            <person name="Lalanne C."/>
            <person name="Gautier V."/>
            <person name="Ament-Velasquez S.L."/>
            <person name="Kruys A."/>
            <person name="Hutchinson M.I."/>
            <person name="Powell A.J."/>
            <person name="Barry K."/>
            <person name="Miller A.N."/>
            <person name="Grigoriev I.V."/>
            <person name="Debuchy R."/>
            <person name="Gladieux P."/>
            <person name="Hiltunen Thoren M."/>
            <person name="Johannesson H."/>
        </authorList>
    </citation>
    <scope>NUCLEOTIDE SEQUENCE</scope>
    <source>
        <strain evidence="2">SMH4131-1</strain>
    </source>
</reference>
<dbReference type="PANTHER" id="PTHR33112">
    <property type="entry name" value="DOMAIN PROTEIN, PUTATIVE-RELATED"/>
    <property type="match status" value="1"/>
</dbReference>
<feature type="region of interest" description="Disordered" evidence="1">
    <location>
        <begin position="381"/>
        <end position="402"/>
    </location>
</feature>
<evidence type="ECO:0000256" key="1">
    <source>
        <dbReference type="SAM" id="MobiDB-lite"/>
    </source>
</evidence>
<protein>
    <recommendedName>
        <fullName evidence="4">Heterokaryon incompatibility domain-containing protein</fullName>
    </recommendedName>
</protein>
<dbReference type="PANTHER" id="PTHR33112:SF8">
    <property type="entry name" value="HETEROKARYON INCOMPATIBILITY DOMAIN-CONTAINING PROTEIN"/>
    <property type="match status" value="1"/>
</dbReference>
<feature type="compositionally biased region" description="Polar residues" evidence="1">
    <location>
        <begin position="393"/>
        <end position="402"/>
    </location>
</feature>
<name>A0AAE0M988_9PEZI</name>
<gene>
    <name evidence="2" type="ORF">B0T19DRAFT_476366</name>
</gene>
<dbReference type="Proteomes" id="UP001286456">
    <property type="component" value="Unassembled WGS sequence"/>
</dbReference>
<dbReference type="EMBL" id="JAUEPO010000004">
    <property type="protein sequence ID" value="KAK3323223.1"/>
    <property type="molecule type" value="Genomic_DNA"/>
</dbReference>
<reference evidence="2" key="2">
    <citation type="submission" date="2023-06" db="EMBL/GenBank/DDBJ databases">
        <authorList>
            <consortium name="Lawrence Berkeley National Laboratory"/>
            <person name="Haridas S."/>
            <person name="Hensen N."/>
            <person name="Bonometti L."/>
            <person name="Westerberg I."/>
            <person name="Brannstrom I.O."/>
            <person name="Guillou S."/>
            <person name="Cros-Aarteil S."/>
            <person name="Calhoun S."/>
            <person name="Kuo A."/>
            <person name="Mondo S."/>
            <person name="Pangilinan J."/>
            <person name="Riley R."/>
            <person name="Labutti K."/>
            <person name="Andreopoulos B."/>
            <person name="Lipzen A."/>
            <person name="Chen C."/>
            <person name="Yanf M."/>
            <person name="Daum C."/>
            <person name="Ng V."/>
            <person name="Clum A."/>
            <person name="Steindorff A."/>
            <person name="Ohm R."/>
            <person name="Martin F."/>
            <person name="Silar P."/>
            <person name="Natvig D."/>
            <person name="Lalanne C."/>
            <person name="Gautier V."/>
            <person name="Ament-Velasquez S.L."/>
            <person name="Kruys A."/>
            <person name="Hutchinson M.I."/>
            <person name="Powell A.J."/>
            <person name="Barry K."/>
            <person name="Miller A.N."/>
            <person name="Grigoriev I.V."/>
            <person name="Debuchy R."/>
            <person name="Gladieux P."/>
            <person name="Thoren M.H."/>
            <person name="Johannesson H."/>
        </authorList>
    </citation>
    <scope>NUCLEOTIDE SEQUENCE</scope>
    <source>
        <strain evidence="2">SMH4131-1</strain>
    </source>
</reference>
<evidence type="ECO:0008006" key="4">
    <source>
        <dbReference type="Google" id="ProtNLM"/>
    </source>
</evidence>
<proteinExistence type="predicted"/>
<evidence type="ECO:0000313" key="3">
    <source>
        <dbReference type="Proteomes" id="UP001286456"/>
    </source>
</evidence>
<dbReference type="AlphaFoldDB" id="A0AAE0M988"/>
<sequence>MASSADPILCQQCDSLSLYQFEIVKIIKHVTLGHLEANASSCKLCRLLQTAIERAIKTEYNDPQRQCEYPPEYRVWLTLEPVPRLYISERPRVELPTGEALYFFVASEQLPLPLIDGYLLLNKQPPGSIDDMHRLREWVDEDVQCEPNQGDLNRLSMRPLPATLLEVNLAADSSSGYRVRVVKTDAGSVASEQRNPKPLNWVALSYSKHATGIANTAELDITKPTGNEILIPWPSLSSLAQDAVRVTVMLGSQYLWTHELCPVKDENEVAQIFRGSYCALVSHSDSETAGFLQAAVGGSQAVAIGKRSSDTGSSGGVSYVSLPPDFISDVEFDFRTKRADAFLQRLAARRVIHFTDTGQIYFESYGRLGTRSRDGAQLYTETNPSRPRLLPSPHNTVTTLSSRQTPSPLTWLNFVERYTSCDLGPGQGRLPLLQPLAAEVHKATGVGYLSGVWRDRAHLELLWAAKRPPMRPRSTPQPMPSWSWAALEGPVQYPLSFEHRVTTIWKPRAEITGVLAPQPDFMAGTGVLIIKAQVIDVAISSTANAGRNAQRLPLLKAIEPQDTRHTGLTSLGDVAKLHGLGTVETPEQWEAVGYRSIALISDPELDDHTPVRYVADEATNAIGFAVLDETPGFALEASARDSEGTRFCWYPCMAVAESSVEDPPGSACEGLNRMLPTRTFVMVLKETAESRMSRLGNRTYRRVGIGCLQGDVPFAGRPVATVNLV</sequence>
<comment type="caution">
    <text evidence="2">The sequence shown here is derived from an EMBL/GenBank/DDBJ whole genome shotgun (WGS) entry which is preliminary data.</text>
</comment>
<evidence type="ECO:0000313" key="2">
    <source>
        <dbReference type="EMBL" id="KAK3323223.1"/>
    </source>
</evidence>
<keyword evidence="3" id="KW-1185">Reference proteome</keyword>